<dbReference type="SUPFAM" id="SSF56112">
    <property type="entry name" value="Protein kinase-like (PK-like)"/>
    <property type="match status" value="1"/>
</dbReference>
<name>A0A919M2T7_9ACTN</name>
<evidence type="ECO:0000313" key="2">
    <source>
        <dbReference type="EMBL" id="GID62483.1"/>
    </source>
</evidence>
<dbReference type="RefSeq" id="WP_203737949.1">
    <property type="nucleotide sequence ID" value="NZ_BAAAUC010000002.1"/>
</dbReference>
<dbReference type="InterPro" id="IPR002575">
    <property type="entry name" value="Aminoglycoside_PTrfase"/>
</dbReference>
<comment type="caution">
    <text evidence="2">The sequence shown here is derived from an EMBL/GenBank/DDBJ whole genome shotgun (WGS) entry which is preliminary data.</text>
</comment>
<dbReference type="Gene3D" id="3.30.200.20">
    <property type="entry name" value="Phosphorylase Kinase, domain 1"/>
    <property type="match status" value="1"/>
</dbReference>
<dbReference type="InterPro" id="IPR051678">
    <property type="entry name" value="AGP_Transferase"/>
</dbReference>
<dbReference type="InterPro" id="IPR011009">
    <property type="entry name" value="Kinase-like_dom_sf"/>
</dbReference>
<dbReference type="Proteomes" id="UP000619479">
    <property type="component" value="Unassembled WGS sequence"/>
</dbReference>
<accession>A0A919M2T7</accession>
<dbReference type="Gene3D" id="3.90.1200.10">
    <property type="match status" value="1"/>
</dbReference>
<proteinExistence type="predicted"/>
<reference evidence="2" key="1">
    <citation type="submission" date="2021-01" db="EMBL/GenBank/DDBJ databases">
        <title>Whole genome shotgun sequence of Actinoplanes cyaneus NBRC 14990.</title>
        <authorList>
            <person name="Komaki H."/>
            <person name="Tamura T."/>
        </authorList>
    </citation>
    <scope>NUCLEOTIDE SEQUENCE</scope>
    <source>
        <strain evidence="2">NBRC 14990</strain>
    </source>
</reference>
<dbReference type="Pfam" id="PF01636">
    <property type="entry name" value="APH"/>
    <property type="match status" value="1"/>
</dbReference>
<dbReference type="AlphaFoldDB" id="A0A919M2T7"/>
<feature type="domain" description="Aminoglycoside phosphotransferase" evidence="1">
    <location>
        <begin position="20"/>
        <end position="253"/>
    </location>
</feature>
<sequence>MNRDWVEQQALPGRRVVEAHELTGGYSNHNLRLTMDDGHSYVLRRFRGADLGPVEAALARRLAGVVPVPEVVAIGEGVLLTRFVPGRMLSEVLSGPADVVALGRAVGETLARIGTVTFEAPGFFTGATLEPDGTEPAAGLDQWVARCLAEGNAHGHLTEAEQRALLDHATRMTPLLASVHGSRQLVHSDFNPKNLLVVRDEVVAVLDWEFAFSGPPLTDVANMLRDPRPPGFAEAFVDGFRRGGGSLPPGWREISRAIDLYALADFLTRPPSHRYFQRSIARIRDLLA</sequence>
<keyword evidence="3" id="KW-1185">Reference proteome</keyword>
<gene>
    <name evidence="2" type="ORF">Acy02nite_03640</name>
</gene>
<organism evidence="2 3">
    <name type="scientific">Actinoplanes cyaneus</name>
    <dbReference type="NCBI Taxonomy" id="52696"/>
    <lineage>
        <taxon>Bacteria</taxon>
        <taxon>Bacillati</taxon>
        <taxon>Actinomycetota</taxon>
        <taxon>Actinomycetes</taxon>
        <taxon>Micromonosporales</taxon>
        <taxon>Micromonosporaceae</taxon>
        <taxon>Actinoplanes</taxon>
    </lineage>
</organism>
<protein>
    <recommendedName>
        <fullName evidence="1">Aminoglycoside phosphotransferase domain-containing protein</fullName>
    </recommendedName>
</protein>
<evidence type="ECO:0000313" key="3">
    <source>
        <dbReference type="Proteomes" id="UP000619479"/>
    </source>
</evidence>
<dbReference type="EMBL" id="BOMH01000002">
    <property type="protein sequence ID" value="GID62483.1"/>
    <property type="molecule type" value="Genomic_DNA"/>
</dbReference>
<dbReference type="PANTHER" id="PTHR21310">
    <property type="entry name" value="AMINOGLYCOSIDE PHOSPHOTRANSFERASE-RELATED-RELATED"/>
    <property type="match status" value="1"/>
</dbReference>
<evidence type="ECO:0000259" key="1">
    <source>
        <dbReference type="Pfam" id="PF01636"/>
    </source>
</evidence>